<dbReference type="Pfam" id="PF05182">
    <property type="entry name" value="Fip1"/>
    <property type="match status" value="1"/>
</dbReference>
<dbReference type="VEuPathDB" id="TriTrypDB:TvY486_0503700"/>
<evidence type="ECO:0000259" key="5">
    <source>
        <dbReference type="Pfam" id="PF05182"/>
    </source>
</evidence>
<sequence length="182" mass="20225">MEEDVETPFVISNSGEMTMGGMHDELVGQPQLQPGHASGDVPDDVLGLIPLCVRHADGPQINPAVFGYDIAQMQKRPWDDPTANLADYFNYGFNEDSWRLYCAMQAEGEASVLSKANKFLSQMKATATKPPEETLSNDNVQYYLPPPSLPPPSGQPHAYYGGPRDTYMKMRTCQRFMEGRCT</sequence>
<organism evidence="6">
    <name type="scientific">Trypanosoma vivax (strain Y486)</name>
    <dbReference type="NCBI Taxonomy" id="1055687"/>
    <lineage>
        <taxon>Eukaryota</taxon>
        <taxon>Discoba</taxon>
        <taxon>Euglenozoa</taxon>
        <taxon>Kinetoplastea</taxon>
        <taxon>Metakinetoplastina</taxon>
        <taxon>Trypanosomatida</taxon>
        <taxon>Trypanosomatidae</taxon>
        <taxon>Trypanosoma</taxon>
        <taxon>Duttonella</taxon>
    </lineage>
</organism>
<dbReference type="EMBL" id="HE573021">
    <property type="protein sequence ID" value="CCC48169.1"/>
    <property type="molecule type" value="Genomic_DNA"/>
</dbReference>
<dbReference type="GO" id="GO:0006397">
    <property type="term" value="P:mRNA processing"/>
    <property type="evidence" value="ECO:0007669"/>
    <property type="project" value="UniProtKB-KW"/>
</dbReference>
<accession>G0TW53</accession>
<gene>
    <name evidence="6" type="ORF">TVY486_0503700</name>
</gene>
<evidence type="ECO:0000256" key="3">
    <source>
        <dbReference type="ARBA" id="ARBA00022664"/>
    </source>
</evidence>
<evidence type="ECO:0000256" key="1">
    <source>
        <dbReference type="ARBA" id="ARBA00004123"/>
    </source>
</evidence>
<keyword evidence="3" id="KW-0507">mRNA processing</keyword>
<dbReference type="InterPro" id="IPR007854">
    <property type="entry name" value="Fip1_dom"/>
</dbReference>
<evidence type="ECO:0000256" key="4">
    <source>
        <dbReference type="ARBA" id="ARBA00023242"/>
    </source>
</evidence>
<evidence type="ECO:0000313" key="6">
    <source>
        <dbReference type="EMBL" id="CCC48169.1"/>
    </source>
</evidence>
<dbReference type="GO" id="GO:0005847">
    <property type="term" value="C:mRNA cleavage and polyadenylation specificity factor complex"/>
    <property type="evidence" value="ECO:0007669"/>
    <property type="project" value="TreeGrafter"/>
</dbReference>
<proteinExistence type="inferred from homology"/>
<dbReference type="AlphaFoldDB" id="G0TW53"/>
<keyword evidence="4" id="KW-0539">Nucleus</keyword>
<dbReference type="InterPro" id="IPR051187">
    <property type="entry name" value="Pre-mRNA_3'-end_processing_reg"/>
</dbReference>
<protein>
    <recommendedName>
        <fullName evidence="5">Pre-mRNA polyadenylation factor Fip1 domain-containing protein</fullName>
    </recommendedName>
</protein>
<name>G0TW53_TRYVY</name>
<comment type="subcellular location">
    <subcellularLocation>
        <location evidence="1">Nucleus</location>
    </subcellularLocation>
</comment>
<dbReference type="PANTHER" id="PTHR13484">
    <property type="entry name" value="FIP1-LIKE 1 PROTEIN"/>
    <property type="match status" value="1"/>
</dbReference>
<evidence type="ECO:0000256" key="2">
    <source>
        <dbReference type="ARBA" id="ARBA00007459"/>
    </source>
</evidence>
<dbReference type="PANTHER" id="PTHR13484:SF0">
    <property type="entry name" value="PRE-MRNA 3'-END-PROCESSING FACTOR FIP1"/>
    <property type="match status" value="1"/>
</dbReference>
<feature type="non-terminal residue" evidence="6">
    <location>
        <position position="182"/>
    </location>
</feature>
<comment type="similarity">
    <text evidence="2">Belongs to the FIP1 family.</text>
</comment>
<reference evidence="6" key="1">
    <citation type="journal article" date="2012" name="Proc. Natl. Acad. Sci. U.S.A.">
        <title>Antigenic diversity is generated by distinct evolutionary mechanisms in African trypanosome species.</title>
        <authorList>
            <person name="Jackson A.P."/>
            <person name="Berry A."/>
            <person name="Aslett M."/>
            <person name="Allison H.C."/>
            <person name="Burton P."/>
            <person name="Vavrova-Anderson J."/>
            <person name="Brown R."/>
            <person name="Browne H."/>
            <person name="Corton N."/>
            <person name="Hauser H."/>
            <person name="Gamble J."/>
            <person name="Gilderthorp R."/>
            <person name="Marcello L."/>
            <person name="McQuillan J."/>
            <person name="Otto T.D."/>
            <person name="Quail M.A."/>
            <person name="Sanders M.J."/>
            <person name="van Tonder A."/>
            <person name="Ginger M.L."/>
            <person name="Field M.C."/>
            <person name="Barry J.D."/>
            <person name="Hertz-Fowler C."/>
            <person name="Berriman M."/>
        </authorList>
    </citation>
    <scope>NUCLEOTIDE SEQUENCE</scope>
    <source>
        <strain evidence="6">Y486</strain>
    </source>
</reference>
<feature type="domain" description="Pre-mRNA polyadenylation factor Fip1" evidence="5">
    <location>
        <begin position="68"/>
        <end position="107"/>
    </location>
</feature>